<name>A0A6J1NXW8_BICAN</name>
<dbReference type="Pfam" id="PF15995">
    <property type="entry name" value="DUF4771"/>
    <property type="match status" value="1"/>
</dbReference>
<accession>A0A6J1NXW8</accession>
<dbReference type="AlphaFoldDB" id="A0A6J1NXW8"/>
<organism evidence="3 4">
    <name type="scientific">Bicyclus anynana</name>
    <name type="common">Squinting bush brown butterfly</name>
    <dbReference type="NCBI Taxonomy" id="110368"/>
    <lineage>
        <taxon>Eukaryota</taxon>
        <taxon>Metazoa</taxon>
        <taxon>Ecdysozoa</taxon>
        <taxon>Arthropoda</taxon>
        <taxon>Hexapoda</taxon>
        <taxon>Insecta</taxon>
        <taxon>Pterygota</taxon>
        <taxon>Neoptera</taxon>
        <taxon>Endopterygota</taxon>
        <taxon>Lepidoptera</taxon>
        <taxon>Glossata</taxon>
        <taxon>Ditrysia</taxon>
        <taxon>Papilionoidea</taxon>
        <taxon>Nymphalidae</taxon>
        <taxon>Satyrinae</taxon>
        <taxon>Satyrini</taxon>
        <taxon>Mycalesina</taxon>
        <taxon>Bicyclus</taxon>
    </lineage>
</organism>
<dbReference type="GeneID" id="112054535"/>
<protein>
    <submittedName>
        <fullName evidence="4">Uncharacterized protein LOC112054535</fullName>
    </submittedName>
</protein>
<dbReference type="Proteomes" id="UP001652582">
    <property type="component" value="Chromosome 4"/>
</dbReference>
<proteinExistence type="predicted"/>
<evidence type="ECO:0000313" key="3">
    <source>
        <dbReference type="Proteomes" id="UP001652582"/>
    </source>
</evidence>
<evidence type="ECO:0000256" key="1">
    <source>
        <dbReference type="SAM" id="MobiDB-lite"/>
    </source>
</evidence>
<dbReference type="KEGG" id="bany:112054535"/>
<dbReference type="PANTHER" id="PTHR41967:SF6">
    <property type="entry name" value="FI19406P1-RELATED"/>
    <property type="match status" value="1"/>
</dbReference>
<gene>
    <name evidence="4" type="primary">LOC112054535</name>
</gene>
<dbReference type="InterPro" id="IPR031936">
    <property type="entry name" value="DUF4771"/>
</dbReference>
<dbReference type="OrthoDB" id="6613664at2759"/>
<dbReference type="RefSeq" id="XP_023950127.2">
    <property type="nucleotide sequence ID" value="XM_024094359.2"/>
</dbReference>
<feature type="domain" description="DUF4771" evidence="2">
    <location>
        <begin position="514"/>
        <end position="644"/>
    </location>
</feature>
<evidence type="ECO:0000313" key="4">
    <source>
        <dbReference type="RefSeq" id="XP_023950127.2"/>
    </source>
</evidence>
<feature type="compositionally biased region" description="Pro residues" evidence="1">
    <location>
        <begin position="234"/>
        <end position="245"/>
    </location>
</feature>
<sequence length="680" mass="79834">MPNNGYETSYEDRKKRRVHFVYKRETHERQIFMQELKDIRKRKEIYYVKTMKKLIGPTWLQALSVLQRKALDLLEFCIYQDLLEGRPVRTANIMKELGLYPRPNDVDLMTCVYLGRRDPKEMLAHLFLVTYGHTIDVKRAVYNLNARLMLSGILYLGQDNLLELLRKRFSPNKEERPPKTKVKREKKPLLESPYLQEMTAVLFQRPKREPFRAPPLPNLDDLNDPYEEELPIVKKPPQPPPPSPPPKKRLPRGYCDKIAGIINFEPYSTITTTRTIKTVTQKNVRRGRSSKLSLAINKSFGISVTRTKKRRKKITIPNTGISNSKYTINGVFTVRGRTVFVLGNVTILPSEGTLINGGYSLVNGDYINIHCGFRGFTPASKSNTCDCLKNWQDVALKYVKEHKCRCGHHYDYGNEGTFPAEELPYFHKATPFSPFQFNYHTIYNLDEKQLYIEKEFKRVWETESALQVGGNVAIEKKDKKKKKLVKRSSTTCLGQNPKPEDYLKCALRQMTRLNVAARLPDVHLVPVLKEWMRWRIYGPYDASERKRKLLQSFEFWQTFMTQEKKGLTHVSPKPDPIYSGVTTWQYKQDLNDKFKKYMHKYKLDLFRSYAYSTNLLWPTMFQAEFPNRKFREIYFSYLSSRLEDFQFFHPYITREAVERATVLNKGRYICKPHGAEDVQQ</sequence>
<evidence type="ECO:0000259" key="2">
    <source>
        <dbReference type="Pfam" id="PF15995"/>
    </source>
</evidence>
<feature type="region of interest" description="Disordered" evidence="1">
    <location>
        <begin position="230"/>
        <end position="252"/>
    </location>
</feature>
<dbReference type="PANTHER" id="PTHR41967">
    <property type="entry name" value="FI19406P1-RELATED"/>
    <property type="match status" value="1"/>
</dbReference>
<keyword evidence="3" id="KW-1185">Reference proteome</keyword>
<reference evidence="4" key="1">
    <citation type="submission" date="2025-08" db="UniProtKB">
        <authorList>
            <consortium name="RefSeq"/>
        </authorList>
    </citation>
    <scope>IDENTIFICATION</scope>
</reference>